<organism evidence="6 7">
    <name type="scientific">Exserohilum turcicum (strain 28A)</name>
    <name type="common">Northern leaf blight fungus</name>
    <name type="synonym">Setosphaeria turcica</name>
    <dbReference type="NCBI Taxonomy" id="671987"/>
    <lineage>
        <taxon>Eukaryota</taxon>
        <taxon>Fungi</taxon>
        <taxon>Dikarya</taxon>
        <taxon>Ascomycota</taxon>
        <taxon>Pezizomycotina</taxon>
        <taxon>Dothideomycetes</taxon>
        <taxon>Pleosporomycetidae</taxon>
        <taxon>Pleosporales</taxon>
        <taxon>Pleosporineae</taxon>
        <taxon>Pleosporaceae</taxon>
        <taxon>Exserohilum</taxon>
    </lineage>
</organism>
<dbReference type="AlphaFoldDB" id="R0IVE0"/>
<dbReference type="PROSITE" id="PS50076">
    <property type="entry name" value="DNAJ_2"/>
    <property type="match status" value="1"/>
</dbReference>
<feature type="compositionally biased region" description="Polar residues" evidence="4">
    <location>
        <begin position="66"/>
        <end position="80"/>
    </location>
</feature>
<dbReference type="GeneID" id="19403059"/>
<sequence>MRSLRSCATRRLRASLASESAASSPFRTRQSTAPCLLCAHRIAPQASLRRFQSTSSSANAVEKPFGTQTPSTNQSPQVPQTHYDFFPSTLPDGPPPNGPFAIDLSALKREFLQLQARAHPDLHPQANKKRAEATSARINEAYKTLQNPLLRAQYLLSLRGIQVADDETAKVEDPDLLMEVLEARESIEEAEREEDLEEMRERNEERIAQSTEILDSAFKQDDLDAAKSEAVKLRYWVNIRESIENWEKGAPVVLQH</sequence>
<evidence type="ECO:0000256" key="2">
    <source>
        <dbReference type="ARBA" id="ARBA00023186"/>
    </source>
</evidence>
<keyword evidence="7" id="KW-1185">Reference proteome</keyword>
<dbReference type="eggNOG" id="KOG3192">
    <property type="taxonomic scope" value="Eukaryota"/>
</dbReference>
<dbReference type="SMART" id="SM00271">
    <property type="entry name" value="DnaJ"/>
    <property type="match status" value="1"/>
</dbReference>
<dbReference type="GO" id="GO:0044571">
    <property type="term" value="P:[2Fe-2S] cluster assembly"/>
    <property type="evidence" value="ECO:0007669"/>
    <property type="project" value="InterPro"/>
</dbReference>
<evidence type="ECO:0000256" key="4">
    <source>
        <dbReference type="SAM" id="MobiDB-lite"/>
    </source>
</evidence>
<dbReference type="EMBL" id="KB908526">
    <property type="protein sequence ID" value="EOA88740.1"/>
    <property type="molecule type" value="Genomic_DNA"/>
</dbReference>
<comment type="similarity">
    <text evidence="1">Belongs to the HscB family.</text>
</comment>
<dbReference type="PANTHER" id="PTHR14021:SF15">
    <property type="entry name" value="IRON-SULFUR CLUSTER CO-CHAPERONE PROTEIN HSCB"/>
    <property type="match status" value="1"/>
</dbReference>
<dbReference type="Gene3D" id="1.10.287.110">
    <property type="entry name" value="DnaJ domain"/>
    <property type="match status" value="1"/>
</dbReference>
<dbReference type="NCBIfam" id="TIGR00714">
    <property type="entry name" value="hscB"/>
    <property type="match status" value="1"/>
</dbReference>
<dbReference type="SUPFAM" id="SSF47144">
    <property type="entry name" value="HSC20 (HSCB), C-terminal oligomerisation domain"/>
    <property type="match status" value="1"/>
</dbReference>
<feature type="domain" description="J" evidence="5">
    <location>
        <begin position="81"/>
        <end position="158"/>
    </location>
</feature>
<dbReference type="OrthoDB" id="448954at2759"/>
<dbReference type="PANTHER" id="PTHR14021">
    <property type="entry name" value="IRON-SULFUR CLUSTER CO-CHAPERONE PROTEIN HSCB"/>
    <property type="match status" value="1"/>
</dbReference>
<dbReference type="GO" id="GO:0001671">
    <property type="term" value="F:ATPase activator activity"/>
    <property type="evidence" value="ECO:0007669"/>
    <property type="project" value="InterPro"/>
</dbReference>
<reference evidence="6 7" key="1">
    <citation type="journal article" date="2012" name="PLoS Pathog.">
        <title>Diverse lifestyles and strategies of plant pathogenesis encoded in the genomes of eighteen Dothideomycetes fungi.</title>
        <authorList>
            <person name="Ohm R.A."/>
            <person name="Feau N."/>
            <person name="Henrissat B."/>
            <person name="Schoch C.L."/>
            <person name="Horwitz B.A."/>
            <person name="Barry K.W."/>
            <person name="Condon B.J."/>
            <person name="Copeland A.C."/>
            <person name="Dhillon B."/>
            <person name="Glaser F."/>
            <person name="Hesse C.N."/>
            <person name="Kosti I."/>
            <person name="LaButti K."/>
            <person name="Lindquist E.A."/>
            <person name="Lucas S."/>
            <person name="Salamov A.A."/>
            <person name="Bradshaw R.E."/>
            <person name="Ciuffetti L."/>
            <person name="Hamelin R.C."/>
            <person name="Kema G.H.J."/>
            <person name="Lawrence C."/>
            <person name="Scott J.A."/>
            <person name="Spatafora J.W."/>
            <person name="Turgeon B.G."/>
            <person name="de Wit P.J.G.M."/>
            <person name="Zhong S."/>
            <person name="Goodwin S.B."/>
            <person name="Grigoriev I.V."/>
        </authorList>
    </citation>
    <scope>NUCLEOTIDE SEQUENCE [LARGE SCALE GENOMIC DNA]</scope>
    <source>
        <strain evidence="7">28A</strain>
    </source>
</reference>
<dbReference type="Pfam" id="PF07743">
    <property type="entry name" value="HSCB_C"/>
    <property type="match status" value="1"/>
</dbReference>
<dbReference type="InterPro" id="IPR036386">
    <property type="entry name" value="HscB_C_sf"/>
</dbReference>
<dbReference type="CDD" id="cd06257">
    <property type="entry name" value="DnaJ"/>
    <property type="match status" value="1"/>
</dbReference>
<evidence type="ECO:0000259" key="5">
    <source>
        <dbReference type="PROSITE" id="PS50076"/>
    </source>
</evidence>
<gene>
    <name evidence="6" type="ORF">SETTUDRAFT_26794</name>
</gene>
<dbReference type="HOGENOM" id="CLU_068529_1_0_1"/>
<dbReference type="STRING" id="671987.R0IVE0"/>
<dbReference type="GO" id="GO:0051259">
    <property type="term" value="P:protein complex oligomerization"/>
    <property type="evidence" value="ECO:0007669"/>
    <property type="project" value="InterPro"/>
</dbReference>
<feature type="compositionally biased region" description="Polar residues" evidence="4">
    <location>
        <begin position="50"/>
        <end position="59"/>
    </location>
</feature>
<dbReference type="GO" id="GO:0051087">
    <property type="term" value="F:protein-folding chaperone binding"/>
    <property type="evidence" value="ECO:0007669"/>
    <property type="project" value="InterPro"/>
</dbReference>
<accession>R0IVE0</accession>
<dbReference type="Gene3D" id="1.20.1280.20">
    <property type="entry name" value="HscB, C-terminal domain"/>
    <property type="match status" value="1"/>
</dbReference>
<evidence type="ECO:0000256" key="3">
    <source>
        <dbReference type="SAM" id="Coils"/>
    </source>
</evidence>
<proteinExistence type="inferred from homology"/>
<evidence type="ECO:0000256" key="1">
    <source>
        <dbReference type="ARBA" id="ARBA00010476"/>
    </source>
</evidence>
<keyword evidence="3" id="KW-0175">Coiled coil</keyword>
<dbReference type="InterPro" id="IPR001623">
    <property type="entry name" value="DnaJ_domain"/>
</dbReference>
<dbReference type="GO" id="GO:0005739">
    <property type="term" value="C:mitochondrion"/>
    <property type="evidence" value="ECO:0007669"/>
    <property type="project" value="TreeGrafter"/>
</dbReference>
<dbReference type="InterPro" id="IPR009073">
    <property type="entry name" value="HscB_oligo_C"/>
</dbReference>
<keyword evidence="2" id="KW-0143">Chaperone</keyword>
<feature type="region of interest" description="Disordered" evidence="4">
    <location>
        <begin position="50"/>
        <end position="98"/>
    </location>
</feature>
<protein>
    <recommendedName>
        <fullName evidence="5">J domain-containing protein</fullName>
    </recommendedName>
</protein>
<feature type="coiled-coil region" evidence="3">
    <location>
        <begin position="180"/>
        <end position="213"/>
    </location>
</feature>
<dbReference type="InterPro" id="IPR004640">
    <property type="entry name" value="HscB"/>
</dbReference>
<dbReference type="SUPFAM" id="SSF46565">
    <property type="entry name" value="Chaperone J-domain"/>
    <property type="match status" value="1"/>
</dbReference>
<evidence type="ECO:0000313" key="6">
    <source>
        <dbReference type="EMBL" id="EOA88740.1"/>
    </source>
</evidence>
<evidence type="ECO:0000313" key="7">
    <source>
        <dbReference type="Proteomes" id="UP000016935"/>
    </source>
</evidence>
<name>R0IVE0_EXST2</name>
<dbReference type="InterPro" id="IPR036869">
    <property type="entry name" value="J_dom_sf"/>
</dbReference>
<dbReference type="RefSeq" id="XP_008023280.1">
    <property type="nucleotide sequence ID" value="XM_008025089.1"/>
</dbReference>
<reference evidence="6 7" key="2">
    <citation type="journal article" date="2013" name="PLoS Genet.">
        <title>Comparative genome structure, secondary metabolite, and effector coding capacity across Cochliobolus pathogens.</title>
        <authorList>
            <person name="Condon B.J."/>
            <person name="Leng Y."/>
            <person name="Wu D."/>
            <person name="Bushley K.E."/>
            <person name="Ohm R.A."/>
            <person name="Otillar R."/>
            <person name="Martin J."/>
            <person name="Schackwitz W."/>
            <person name="Grimwood J."/>
            <person name="MohdZainudin N."/>
            <person name="Xue C."/>
            <person name="Wang R."/>
            <person name="Manning V.A."/>
            <person name="Dhillon B."/>
            <person name="Tu Z.J."/>
            <person name="Steffenson B.J."/>
            <person name="Salamov A."/>
            <person name="Sun H."/>
            <person name="Lowry S."/>
            <person name="LaButti K."/>
            <person name="Han J."/>
            <person name="Copeland A."/>
            <person name="Lindquist E."/>
            <person name="Barry K."/>
            <person name="Schmutz J."/>
            <person name="Baker S.E."/>
            <person name="Ciuffetti L.M."/>
            <person name="Grigoriev I.V."/>
            <person name="Zhong S."/>
            <person name="Turgeon B.G."/>
        </authorList>
    </citation>
    <scope>NUCLEOTIDE SEQUENCE [LARGE SCALE GENOMIC DNA]</scope>
    <source>
        <strain evidence="7">28A</strain>
    </source>
</reference>
<dbReference type="Proteomes" id="UP000016935">
    <property type="component" value="Unassembled WGS sequence"/>
</dbReference>